<dbReference type="InParanoid" id="A0A517SGL6"/>
<feature type="transmembrane region" description="Helical" evidence="2">
    <location>
        <begin position="55"/>
        <end position="78"/>
    </location>
</feature>
<dbReference type="KEGG" id="ccos:Pan44_33120"/>
<evidence type="ECO:0000256" key="2">
    <source>
        <dbReference type="SAM" id="Phobius"/>
    </source>
</evidence>
<dbReference type="Proteomes" id="UP000315700">
    <property type="component" value="Chromosome"/>
</dbReference>
<keyword evidence="2" id="KW-0472">Membrane</keyword>
<gene>
    <name evidence="3" type="ORF">Pan44_33120</name>
</gene>
<protein>
    <submittedName>
        <fullName evidence="3">Uncharacterized protein</fullName>
    </submittedName>
</protein>
<feature type="region of interest" description="Disordered" evidence="1">
    <location>
        <begin position="1"/>
        <end position="22"/>
    </location>
</feature>
<reference evidence="3 4" key="1">
    <citation type="submission" date="2019-02" db="EMBL/GenBank/DDBJ databases">
        <title>Deep-cultivation of Planctomycetes and their phenomic and genomic characterization uncovers novel biology.</title>
        <authorList>
            <person name="Wiegand S."/>
            <person name="Jogler M."/>
            <person name="Boedeker C."/>
            <person name="Pinto D."/>
            <person name="Vollmers J."/>
            <person name="Rivas-Marin E."/>
            <person name="Kohn T."/>
            <person name="Peeters S.H."/>
            <person name="Heuer A."/>
            <person name="Rast P."/>
            <person name="Oberbeckmann S."/>
            <person name="Bunk B."/>
            <person name="Jeske O."/>
            <person name="Meyerdierks A."/>
            <person name="Storesund J.E."/>
            <person name="Kallscheuer N."/>
            <person name="Luecker S."/>
            <person name="Lage O.M."/>
            <person name="Pohl T."/>
            <person name="Merkel B.J."/>
            <person name="Hornburger P."/>
            <person name="Mueller R.-W."/>
            <person name="Bruemmer F."/>
            <person name="Labrenz M."/>
            <person name="Spormann A.M."/>
            <person name="Op den Camp H."/>
            <person name="Overmann J."/>
            <person name="Amann R."/>
            <person name="Jetten M.S.M."/>
            <person name="Mascher T."/>
            <person name="Medema M.H."/>
            <person name="Devos D.P."/>
            <person name="Kaster A.-K."/>
            <person name="Ovreas L."/>
            <person name="Rohde M."/>
            <person name="Galperin M.Y."/>
            <person name="Jogler C."/>
        </authorList>
    </citation>
    <scope>NUCLEOTIDE SEQUENCE [LARGE SCALE GENOMIC DNA]</scope>
    <source>
        <strain evidence="3 4">Pan44</strain>
    </source>
</reference>
<sequence length="117" mass="12570">MEQDRASLSRPRLPQQRGGRPTQKSATFLALVGLLTAGLGFAVLVTAVLTGFAPAAIAVVLLIMATVAFLFGGHYLLWGIWLDRNLSSSGQSPPVEFWKRAPLPPMPPEIMDEPTDG</sequence>
<feature type="compositionally biased region" description="Low complexity" evidence="1">
    <location>
        <begin position="10"/>
        <end position="22"/>
    </location>
</feature>
<dbReference type="EMBL" id="CP036271">
    <property type="protein sequence ID" value="QDT55269.1"/>
    <property type="molecule type" value="Genomic_DNA"/>
</dbReference>
<dbReference type="RefSeq" id="WP_145031041.1">
    <property type="nucleotide sequence ID" value="NZ_CP036271.1"/>
</dbReference>
<evidence type="ECO:0000313" key="3">
    <source>
        <dbReference type="EMBL" id="QDT55269.1"/>
    </source>
</evidence>
<feature type="region of interest" description="Disordered" evidence="1">
    <location>
        <begin position="97"/>
        <end position="117"/>
    </location>
</feature>
<evidence type="ECO:0000256" key="1">
    <source>
        <dbReference type="SAM" id="MobiDB-lite"/>
    </source>
</evidence>
<keyword evidence="2" id="KW-0812">Transmembrane</keyword>
<dbReference type="AlphaFoldDB" id="A0A517SGL6"/>
<accession>A0A517SGL6</accession>
<name>A0A517SGL6_9PLAN</name>
<organism evidence="3 4">
    <name type="scientific">Caulifigura coniformis</name>
    <dbReference type="NCBI Taxonomy" id="2527983"/>
    <lineage>
        <taxon>Bacteria</taxon>
        <taxon>Pseudomonadati</taxon>
        <taxon>Planctomycetota</taxon>
        <taxon>Planctomycetia</taxon>
        <taxon>Planctomycetales</taxon>
        <taxon>Planctomycetaceae</taxon>
        <taxon>Caulifigura</taxon>
    </lineage>
</organism>
<feature type="transmembrane region" description="Helical" evidence="2">
    <location>
        <begin position="26"/>
        <end position="49"/>
    </location>
</feature>
<keyword evidence="2" id="KW-1133">Transmembrane helix</keyword>
<evidence type="ECO:0000313" key="4">
    <source>
        <dbReference type="Proteomes" id="UP000315700"/>
    </source>
</evidence>
<proteinExistence type="predicted"/>
<keyword evidence="4" id="KW-1185">Reference proteome</keyword>